<dbReference type="PANTHER" id="PTHR10696">
    <property type="entry name" value="GAMMA-BUTYROBETAINE HYDROXYLASE-RELATED"/>
    <property type="match status" value="1"/>
</dbReference>
<evidence type="ECO:0000256" key="1">
    <source>
        <dbReference type="ARBA" id="ARBA00023002"/>
    </source>
</evidence>
<dbReference type="AlphaFoldDB" id="A0A835HBG7"/>
<comment type="caution">
    <text evidence="3">The sequence shown here is derived from an EMBL/GenBank/DDBJ whole genome shotgun (WGS) entry which is preliminary data.</text>
</comment>
<dbReference type="SUPFAM" id="SSF51197">
    <property type="entry name" value="Clavaminate synthase-like"/>
    <property type="match status" value="1"/>
</dbReference>
<dbReference type="Gene3D" id="3.60.130.10">
    <property type="entry name" value="Clavaminate synthase-like"/>
    <property type="match status" value="1"/>
</dbReference>
<dbReference type="InterPro" id="IPR050411">
    <property type="entry name" value="AlphaKG_dependent_hydroxylases"/>
</dbReference>
<dbReference type="PANTHER" id="PTHR10696:SF21">
    <property type="entry name" value="TAUD_TFDA-LIKE DOMAIN-CONTAINING PROTEIN"/>
    <property type="match status" value="1"/>
</dbReference>
<evidence type="ECO:0000313" key="3">
    <source>
        <dbReference type="EMBL" id="KAF9596836.1"/>
    </source>
</evidence>
<sequence length="125" mass="13996">MSVENLGFTELIKLTYQKNYNGNNFPSIITPKTSNRFNLSTFCETITNKKQWLESLLHSSGALLLRGFPVKTASDFNQVVEAFGYEELPYVGGAAPRTNVIGRVFTANESPPDQIIPFHHEMAQV</sequence>
<dbReference type="Pfam" id="PF02668">
    <property type="entry name" value="TauD"/>
    <property type="match status" value="1"/>
</dbReference>
<evidence type="ECO:0000259" key="2">
    <source>
        <dbReference type="Pfam" id="PF02668"/>
    </source>
</evidence>
<dbReference type="OrthoDB" id="408743at2759"/>
<protein>
    <recommendedName>
        <fullName evidence="2">TauD/TfdA-like domain-containing protein</fullName>
    </recommendedName>
</protein>
<evidence type="ECO:0000313" key="4">
    <source>
        <dbReference type="Proteomes" id="UP000631114"/>
    </source>
</evidence>
<reference evidence="3 4" key="1">
    <citation type="submission" date="2020-10" db="EMBL/GenBank/DDBJ databases">
        <title>The Coptis chinensis genome and diversification of protoberbering-type alkaloids.</title>
        <authorList>
            <person name="Wang B."/>
            <person name="Shu S."/>
            <person name="Song C."/>
            <person name="Liu Y."/>
        </authorList>
    </citation>
    <scope>NUCLEOTIDE SEQUENCE [LARGE SCALE GENOMIC DNA]</scope>
    <source>
        <strain evidence="3">HL-2020</strain>
        <tissue evidence="3">Leaf</tissue>
    </source>
</reference>
<dbReference type="GO" id="GO:0016491">
    <property type="term" value="F:oxidoreductase activity"/>
    <property type="evidence" value="ECO:0007669"/>
    <property type="project" value="UniProtKB-KW"/>
</dbReference>
<accession>A0A835HBG7</accession>
<proteinExistence type="predicted"/>
<name>A0A835HBG7_9MAGN</name>
<keyword evidence="4" id="KW-1185">Reference proteome</keyword>
<dbReference type="InterPro" id="IPR003819">
    <property type="entry name" value="TauD/TfdA-like"/>
</dbReference>
<feature type="domain" description="TauD/TfdA-like" evidence="2">
    <location>
        <begin position="34"/>
        <end position="122"/>
    </location>
</feature>
<gene>
    <name evidence="3" type="ORF">IFM89_013884</name>
</gene>
<dbReference type="Proteomes" id="UP000631114">
    <property type="component" value="Unassembled WGS sequence"/>
</dbReference>
<keyword evidence="1" id="KW-0560">Oxidoreductase</keyword>
<organism evidence="3 4">
    <name type="scientific">Coptis chinensis</name>
    <dbReference type="NCBI Taxonomy" id="261450"/>
    <lineage>
        <taxon>Eukaryota</taxon>
        <taxon>Viridiplantae</taxon>
        <taxon>Streptophyta</taxon>
        <taxon>Embryophyta</taxon>
        <taxon>Tracheophyta</taxon>
        <taxon>Spermatophyta</taxon>
        <taxon>Magnoliopsida</taxon>
        <taxon>Ranunculales</taxon>
        <taxon>Ranunculaceae</taxon>
        <taxon>Coptidoideae</taxon>
        <taxon>Coptis</taxon>
    </lineage>
</organism>
<dbReference type="EMBL" id="JADFTS010000007">
    <property type="protein sequence ID" value="KAF9596836.1"/>
    <property type="molecule type" value="Genomic_DNA"/>
</dbReference>
<dbReference type="InterPro" id="IPR042098">
    <property type="entry name" value="TauD-like_sf"/>
</dbReference>